<keyword evidence="1" id="KW-0472">Membrane</keyword>
<gene>
    <name evidence="2" type="ORF">ODALV1_LOCUS17748</name>
</gene>
<comment type="caution">
    <text evidence="2">The sequence shown here is derived from an EMBL/GenBank/DDBJ whole genome shotgun (WGS) entry which is preliminary data.</text>
</comment>
<feature type="transmembrane region" description="Helical" evidence="1">
    <location>
        <begin position="12"/>
        <end position="35"/>
    </location>
</feature>
<evidence type="ECO:0000256" key="1">
    <source>
        <dbReference type="SAM" id="Phobius"/>
    </source>
</evidence>
<accession>A0ABP1R1Z0</accession>
<feature type="transmembrane region" description="Helical" evidence="1">
    <location>
        <begin position="142"/>
        <end position="163"/>
    </location>
</feature>
<dbReference type="EMBL" id="CAXLJM020000054">
    <property type="protein sequence ID" value="CAL8117551.1"/>
    <property type="molecule type" value="Genomic_DNA"/>
</dbReference>
<sequence length="167" mass="18832">MGELGWQWRRGAVIVGFFVDPILTISILVWIVYAVVSRLDTLVGDAKVTPHPVELFFVVPILLCGIGQTLIHFWATKRLIQSTKKWREARDATSMALFWRNVQATMSGLTLLLLLPIGFYLVLSKDTTAQFGGMIPFFQKIVAAHAIAIMLRILCICVVQKFIKELE</sequence>
<feature type="transmembrane region" description="Helical" evidence="1">
    <location>
        <begin position="97"/>
        <end position="122"/>
    </location>
</feature>
<keyword evidence="1" id="KW-1133">Transmembrane helix</keyword>
<feature type="transmembrane region" description="Helical" evidence="1">
    <location>
        <begin position="55"/>
        <end position="76"/>
    </location>
</feature>
<protein>
    <submittedName>
        <fullName evidence="2">Uncharacterized protein</fullName>
    </submittedName>
</protein>
<evidence type="ECO:0000313" key="3">
    <source>
        <dbReference type="Proteomes" id="UP001642540"/>
    </source>
</evidence>
<proteinExistence type="predicted"/>
<name>A0ABP1R1Z0_9HEXA</name>
<evidence type="ECO:0000313" key="2">
    <source>
        <dbReference type="EMBL" id="CAL8117551.1"/>
    </source>
</evidence>
<keyword evidence="3" id="KW-1185">Reference proteome</keyword>
<dbReference type="Proteomes" id="UP001642540">
    <property type="component" value="Unassembled WGS sequence"/>
</dbReference>
<keyword evidence="1" id="KW-0812">Transmembrane</keyword>
<reference evidence="2 3" key="1">
    <citation type="submission" date="2024-08" db="EMBL/GenBank/DDBJ databases">
        <authorList>
            <person name="Cucini C."/>
            <person name="Frati F."/>
        </authorList>
    </citation>
    <scope>NUCLEOTIDE SEQUENCE [LARGE SCALE GENOMIC DNA]</scope>
</reference>
<organism evidence="2 3">
    <name type="scientific">Orchesella dallaii</name>
    <dbReference type="NCBI Taxonomy" id="48710"/>
    <lineage>
        <taxon>Eukaryota</taxon>
        <taxon>Metazoa</taxon>
        <taxon>Ecdysozoa</taxon>
        <taxon>Arthropoda</taxon>
        <taxon>Hexapoda</taxon>
        <taxon>Collembola</taxon>
        <taxon>Entomobryomorpha</taxon>
        <taxon>Entomobryoidea</taxon>
        <taxon>Orchesellidae</taxon>
        <taxon>Orchesellinae</taxon>
        <taxon>Orchesella</taxon>
    </lineage>
</organism>